<comment type="caution">
    <text evidence="2">The sequence shown here is derived from an EMBL/GenBank/DDBJ whole genome shotgun (WGS) entry which is preliminary data.</text>
</comment>
<keyword evidence="3" id="KW-1185">Reference proteome</keyword>
<dbReference type="AlphaFoldDB" id="A0A830G1P8"/>
<proteinExistence type="predicted"/>
<evidence type="ECO:0000313" key="2">
    <source>
        <dbReference type="EMBL" id="GGM71202.1"/>
    </source>
</evidence>
<evidence type="ECO:0000313" key="3">
    <source>
        <dbReference type="Proteomes" id="UP000614609"/>
    </source>
</evidence>
<reference evidence="2" key="1">
    <citation type="journal article" date="2014" name="Int. J. Syst. Evol. Microbiol.">
        <title>Complete genome sequence of Corynebacterium casei LMG S-19264T (=DSM 44701T), isolated from a smear-ripened cheese.</title>
        <authorList>
            <consortium name="US DOE Joint Genome Institute (JGI-PGF)"/>
            <person name="Walter F."/>
            <person name="Albersmeier A."/>
            <person name="Kalinowski J."/>
            <person name="Ruckert C."/>
        </authorList>
    </citation>
    <scope>NUCLEOTIDE SEQUENCE</scope>
    <source>
        <strain evidence="2">JCM 16108</strain>
    </source>
</reference>
<organism evidence="2 3">
    <name type="scientific">Halarchaeum rubridurum</name>
    <dbReference type="NCBI Taxonomy" id="489911"/>
    <lineage>
        <taxon>Archaea</taxon>
        <taxon>Methanobacteriati</taxon>
        <taxon>Methanobacteriota</taxon>
        <taxon>Stenosarchaea group</taxon>
        <taxon>Halobacteria</taxon>
        <taxon>Halobacteriales</taxon>
        <taxon>Halobacteriaceae</taxon>
    </lineage>
</organism>
<accession>A0A830G1P8</accession>
<dbReference type="Pfam" id="PF09855">
    <property type="entry name" value="Zn_ribbon_13"/>
    <property type="match status" value="1"/>
</dbReference>
<dbReference type="EMBL" id="BMOO01000005">
    <property type="protein sequence ID" value="GGM71202.1"/>
    <property type="molecule type" value="Genomic_DNA"/>
</dbReference>
<evidence type="ECO:0008006" key="4">
    <source>
        <dbReference type="Google" id="ProtNLM"/>
    </source>
</evidence>
<dbReference type="Proteomes" id="UP000614609">
    <property type="component" value="Unassembled WGS sequence"/>
</dbReference>
<feature type="compositionally biased region" description="Low complexity" evidence="1">
    <location>
        <begin position="12"/>
        <end position="24"/>
    </location>
</feature>
<gene>
    <name evidence="2" type="ORF">GCM10009017_21630</name>
</gene>
<reference evidence="2" key="2">
    <citation type="submission" date="2020-09" db="EMBL/GenBank/DDBJ databases">
        <authorList>
            <person name="Sun Q."/>
            <person name="Ohkuma M."/>
        </authorList>
    </citation>
    <scope>NUCLEOTIDE SEQUENCE</scope>
    <source>
        <strain evidence="2">JCM 16108</strain>
    </source>
</reference>
<dbReference type="InterPro" id="IPR018652">
    <property type="entry name" value="DUF2082_NA-bd_Znr"/>
</dbReference>
<name>A0A830G1P8_9EURY</name>
<protein>
    <recommendedName>
        <fullName evidence="4">Nucleic acid-binding protein</fullName>
    </recommendedName>
</protein>
<evidence type="ECO:0000256" key="1">
    <source>
        <dbReference type="SAM" id="MobiDB-lite"/>
    </source>
</evidence>
<sequence length="93" mass="9708">MAPADALPSAMPDPDTSPSGTGTDTDTDDYGCPKCGHDEAATGSISTTGSGLSKLFDVQTNRFETVTCENCGYTELYRDVGNRGSDVVDVFFG</sequence>
<feature type="region of interest" description="Disordered" evidence="1">
    <location>
        <begin position="1"/>
        <end position="33"/>
    </location>
</feature>